<dbReference type="Proteomes" id="UP000245591">
    <property type="component" value="Unassembled WGS sequence"/>
</dbReference>
<gene>
    <name evidence="3" type="ORF">BB558_004602</name>
</gene>
<dbReference type="Pfam" id="PF21666">
    <property type="entry name" value="DUF4246_N"/>
    <property type="match status" value="1"/>
</dbReference>
<dbReference type="InterPro" id="IPR049192">
    <property type="entry name" value="DUF4246_C"/>
</dbReference>
<accession>A0A2U1J2S6</accession>
<evidence type="ECO:0000259" key="2">
    <source>
        <dbReference type="Pfam" id="PF21666"/>
    </source>
</evidence>
<sequence length="555" mass="65406">MKKIKLSEVPNYCNPFQHSLYNGNISKTVIEQQILKVLTEIKNKKNWNKKIKLQEIREKWKNEFLNRFEENVVDYAIEEALYYSDLFAENLVPGAVDCTYIDGDSIEEGLLKELIENVAKIKDDPENQRDWHPENNSQLVNPINPSLYPIVFGRTRGLTKNVSSTKIPKWDSVIGKGEIEKVIPIKKETRYFSEKCQWLPTEFNVDATGKVKILSYINNLHPIIHEKMYDTLEKIFENFVPLFNNVLTDTCEQNNKHIKLRIDPGGYIFEEFQEYVNRIRKQEAHENGIEYVEVKAKDLDREIVREYYRTYGNNKIVKIPNPKFNPNDIPKNNIVVDLKGFRLQVIVKLSNIILTPEDPKYKGGVWHLEGMKNEEIVATGIYYYDQENITDSYLAFRQHNVRVLYSGSLGEFHSVYKVKYGGSRDNCLGEIKTIENRMICFPNIYQHKIEDFELKDKSKPGHRKILVFFLINPNKRIYSTAHIPPQQLEWHEMELMKNKNKLSELPILIIEEISKRLDWPMSLKEAKKHNKELMKERKHFAENENKLIGRMHFHN</sequence>
<dbReference type="AlphaFoldDB" id="A0A2U1J2S6"/>
<organism evidence="3 4">
    <name type="scientific">Smittium angustum</name>
    <dbReference type="NCBI Taxonomy" id="133377"/>
    <lineage>
        <taxon>Eukaryota</taxon>
        <taxon>Fungi</taxon>
        <taxon>Fungi incertae sedis</taxon>
        <taxon>Zoopagomycota</taxon>
        <taxon>Kickxellomycotina</taxon>
        <taxon>Harpellomycetes</taxon>
        <taxon>Harpellales</taxon>
        <taxon>Legeriomycetaceae</taxon>
        <taxon>Smittium</taxon>
    </lineage>
</organism>
<comment type="caution">
    <text evidence="3">The sequence shown here is derived from an EMBL/GenBank/DDBJ whole genome shotgun (WGS) entry which is preliminary data.</text>
</comment>
<dbReference type="PANTHER" id="PTHR33119:SF1">
    <property type="entry name" value="FE2OG DIOXYGENASE DOMAIN-CONTAINING PROTEIN"/>
    <property type="match status" value="1"/>
</dbReference>
<name>A0A2U1J2S6_SMIAN</name>
<reference evidence="3 4" key="1">
    <citation type="journal article" date="2018" name="MBio">
        <title>Comparative Genomics Reveals the Core Gene Toolbox for the Fungus-Insect Symbiosis.</title>
        <authorList>
            <person name="Wang Y."/>
            <person name="Stata M."/>
            <person name="Wang W."/>
            <person name="Stajich J.E."/>
            <person name="White M.M."/>
            <person name="Moncalvo J.M."/>
        </authorList>
    </citation>
    <scope>NUCLEOTIDE SEQUENCE [LARGE SCALE GENOMIC DNA]</scope>
    <source>
        <strain evidence="3 4">AUS-126-30</strain>
    </source>
</reference>
<keyword evidence="4" id="KW-1185">Reference proteome</keyword>
<proteinExistence type="predicted"/>
<protein>
    <submittedName>
        <fullName evidence="3">Uncharacterized protein</fullName>
    </submittedName>
</protein>
<evidence type="ECO:0000313" key="3">
    <source>
        <dbReference type="EMBL" id="PVZ99381.1"/>
    </source>
</evidence>
<evidence type="ECO:0000259" key="1">
    <source>
        <dbReference type="Pfam" id="PF14033"/>
    </source>
</evidence>
<dbReference type="InterPro" id="IPR025340">
    <property type="entry name" value="DUF4246"/>
</dbReference>
<feature type="domain" description="DUF4246" evidence="1">
    <location>
        <begin position="71"/>
        <end position="492"/>
    </location>
</feature>
<dbReference type="PANTHER" id="PTHR33119">
    <property type="entry name" value="IFI3P"/>
    <property type="match status" value="1"/>
</dbReference>
<dbReference type="InterPro" id="IPR049207">
    <property type="entry name" value="DUF4246_N"/>
</dbReference>
<feature type="domain" description="DUF4246" evidence="2">
    <location>
        <begin position="26"/>
        <end position="63"/>
    </location>
</feature>
<dbReference type="Pfam" id="PF14033">
    <property type="entry name" value="DUF4246"/>
    <property type="match status" value="1"/>
</dbReference>
<evidence type="ECO:0000313" key="4">
    <source>
        <dbReference type="Proteomes" id="UP000245591"/>
    </source>
</evidence>
<dbReference type="EMBL" id="MBFU01000441">
    <property type="protein sequence ID" value="PVZ99381.1"/>
    <property type="molecule type" value="Genomic_DNA"/>
</dbReference>